<organism evidence="1 2">
    <name type="scientific">Trichogramma kaykai</name>
    <dbReference type="NCBI Taxonomy" id="54128"/>
    <lineage>
        <taxon>Eukaryota</taxon>
        <taxon>Metazoa</taxon>
        <taxon>Ecdysozoa</taxon>
        <taxon>Arthropoda</taxon>
        <taxon>Hexapoda</taxon>
        <taxon>Insecta</taxon>
        <taxon>Pterygota</taxon>
        <taxon>Neoptera</taxon>
        <taxon>Endopterygota</taxon>
        <taxon>Hymenoptera</taxon>
        <taxon>Apocrita</taxon>
        <taxon>Proctotrupomorpha</taxon>
        <taxon>Chalcidoidea</taxon>
        <taxon>Trichogrammatidae</taxon>
        <taxon>Trichogramma</taxon>
    </lineage>
</organism>
<accession>A0ABD2XE56</accession>
<dbReference type="EMBL" id="JBJJXI010000030">
    <property type="protein sequence ID" value="KAL3403370.1"/>
    <property type="molecule type" value="Genomic_DNA"/>
</dbReference>
<comment type="caution">
    <text evidence="1">The sequence shown here is derived from an EMBL/GenBank/DDBJ whole genome shotgun (WGS) entry which is preliminary data.</text>
</comment>
<dbReference type="Proteomes" id="UP001627154">
    <property type="component" value="Unassembled WGS sequence"/>
</dbReference>
<reference evidence="1 2" key="1">
    <citation type="journal article" date="2024" name="bioRxiv">
        <title>A reference genome for Trichogramma kaykai: A tiny desert-dwelling parasitoid wasp with competing sex-ratio distorters.</title>
        <authorList>
            <person name="Culotta J."/>
            <person name="Lindsey A.R."/>
        </authorList>
    </citation>
    <scope>NUCLEOTIDE SEQUENCE [LARGE SCALE GENOMIC DNA]</scope>
    <source>
        <strain evidence="1 2">KSX58</strain>
    </source>
</reference>
<sequence>MYKMMMFAQHDAPPMHNYTAASSFVSSIHIYRVYATWSSGALAFIRRDNRTPRAYRSTMRVKNIRVLR</sequence>
<gene>
    <name evidence="1" type="ORF">TKK_003668</name>
</gene>
<proteinExistence type="predicted"/>
<evidence type="ECO:0000313" key="2">
    <source>
        <dbReference type="Proteomes" id="UP001627154"/>
    </source>
</evidence>
<keyword evidence="2" id="KW-1185">Reference proteome</keyword>
<evidence type="ECO:0000313" key="1">
    <source>
        <dbReference type="EMBL" id="KAL3403370.1"/>
    </source>
</evidence>
<dbReference type="AlphaFoldDB" id="A0ABD2XE56"/>
<protein>
    <submittedName>
        <fullName evidence="1">Uncharacterized protein</fullName>
    </submittedName>
</protein>
<name>A0ABD2XE56_9HYME</name>